<dbReference type="GO" id="GO:0046872">
    <property type="term" value="F:metal ion binding"/>
    <property type="evidence" value="ECO:0007669"/>
    <property type="project" value="UniProtKB-KW"/>
</dbReference>
<comment type="catalytic activity">
    <reaction evidence="10">
        <text>8-oxo-dGTP + H2O = 8-oxo-dGMP + diphosphate + H(+)</text>
        <dbReference type="Rhea" id="RHEA:31575"/>
        <dbReference type="ChEBI" id="CHEBI:15377"/>
        <dbReference type="ChEBI" id="CHEBI:15378"/>
        <dbReference type="ChEBI" id="CHEBI:33019"/>
        <dbReference type="ChEBI" id="CHEBI:63224"/>
        <dbReference type="ChEBI" id="CHEBI:77896"/>
        <dbReference type="EC" id="3.6.1.55"/>
    </reaction>
</comment>
<dbReference type="GO" id="GO:0008413">
    <property type="term" value="F:8-oxo-7,8-dihydroguanosine triphosphate pyrophosphatase activity"/>
    <property type="evidence" value="ECO:0007669"/>
    <property type="project" value="TreeGrafter"/>
</dbReference>
<dbReference type="GO" id="GO:0006281">
    <property type="term" value="P:DNA repair"/>
    <property type="evidence" value="ECO:0007669"/>
    <property type="project" value="UniProtKB-KW"/>
</dbReference>
<reference evidence="18 19" key="1">
    <citation type="journal article" date="2016" name="Front. Microbiol.">
        <title>Fuerstia marisgermanicae gen. nov., sp. nov., an Unusual Member of the Phylum Planctomycetes from the German Wadden Sea.</title>
        <authorList>
            <person name="Kohn T."/>
            <person name="Heuer A."/>
            <person name="Jogler M."/>
            <person name="Vollmers J."/>
            <person name="Boedeker C."/>
            <person name="Bunk B."/>
            <person name="Rast P."/>
            <person name="Borchert D."/>
            <person name="Glockner I."/>
            <person name="Freese H.M."/>
            <person name="Klenk H.P."/>
            <person name="Overmann J."/>
            <person name="Kaster A.K."/>
            <person name="Rohde M."/>
            <person name="Wiegand S."/>
            <person name="Jogler C."/>
        </authorList>
    </citation>
    <scope>NUCLEOTIDE SEQUENCE [LARGE SCALE GENOMIC DNA]</scope>
    <source>
        <strain evidence="18 19">NH11</strain>
    </source>
</reference>
<keyword evidence="3" id="KW-0515">Mutator protein</keyword>
<dbReference type="AlphaFoldDB" id="A0A1P8WMU6"/>
<evidence type="ECO:0000313" key="18">
    <source>
        <dbReference type="EMBL" id="APZ95386.1"/>
    </source>
</evidence>
<evidence type="ECO:0000256" key="16">
    <source>
        <dbReference type="ARBA" id="ARBA00042798"/>
    </source>
</evidence>
<evidence type="ECO:0000256" key="4">
    <source>
        <dbReference type="ARBA" id="ARBA00022705"/>
    </source>
</evidence>
<dbReference type="CDD" id="cd03425">
    <property type="entry name" value="NUDIX_MutT_NudA_like"/>
    <property type="match status" value="1"/>
</dbReference>
<evidence type="ECO:0000256" key="11">
    <source>
        <dbReference type="ARBA" id="ARBA00036904"/>
    </source>
</evidence>
<evidence type="ECO:0000313" key="19">
    <source>
        <dbReference type="Proteomes" id="UP000187735"/>
    </source>
</evidence>
<keyword evidence="7 18" id="KW-0378">Hydrolase</keyword>
<keyword evidence="6" id="KW-0227">DNA damage</keyword>
<dbReference type="OrthoDB" id="9810648at2"/>
<accession>A0A1P8WMU6</accession>
<comment type="cofactor">
    <cofactor evidence="1">
        <name>Mg(2+)</name>
        <dbReference type="ChEBI" id="CHEBI:18420"/>
    </cofactor>
</comment>
<dbReference type="RefSeq" id="WP_077026551.1">
    <property type="nucleotide sequence ID" value="NZ_CP017641.1"/>
</dbReference>
<evidence type="ECO:0000256" key="5">
    <source>
        <dbReference type="ARBA" id="ARBA00022723"/>
    </source>
</evidence>
<dbReference type="GO" id="GO:0006260">
    <property type="term" value="P:DNA replication"/>
    <property type="evidence" value="ECO:0007669"/>
    <property type="project" value="UniProtKB-KW"/>
</dbReference>
<evidence type="ECO:0000256" key="3">
    <source>
        <dbReference type="ARBA" id="ARBA00022457"/>
    </source>
</evidence>
<dbReference type="EMBL" id="CP017641">
    <property type="protein sequence ID" value="APZ95386.1"/>
    <property type="molecule type" value="Genomic_DNA"/>
</dbReference>
<dbReference type="InterPro" id="IPR015797">
    <property type="entry name" value="NUDIX_hydrolase-like_dom_sf"/>
</dbReference>
<evidence type="ECO:0000256" key="7">
    <source>
        <dbReference type="ARBA" id="ARBA00022801"/>
    </source>
</evidence>
<dbReference type="STRING" id="1891926.Fuma_05044"/>
<dbReference type="KEGG" id="fmr:Fuma_05044"/>
<dbReference type="PANTHER" id="PTHR47707:SF1">
    <property type="entry name" value="NUDIX HYDROLASE FAMILY PROTEIN"/>
    <property type="match status" value="1"/>
</dbReference>
<keyword evidence="19" id="KW-1185">Reference proteome</keyword>
<evidence type="ECO:0000256" key="8">
    <source>
        <dbReference type="ARBA" id="ARBA00022842"/>
    </source>
</evidence>
<evidence type="ECO:0000256" key="2">
    <source>
        <dbReference type="ARBA" id="ARBA00005582"/>
    </source>
</evidence>
<dbReference type="InterPro" id="IPR000086">
    <property type="entry name" value="NUDIX_hydrolase_dom"/>
</dbReference>
<evidence type="ECO:0000256" key="1">
    <source>
        <dbReference type="ARBA" id="ARBA00001946"/>
    </source>
</evidence>
<name>A0A1P8WMU6_9PLAN</name>
<dbReference type="Proteomes" id="UP000187735">
    <property type="component" value="Chromosome"/>
</dbReference>
<evidence type="ECO:0000256" key="6">
    <source>
        <dbReference type="ARBA" id="ARBA00022763"/>
    </source>
</evidence>
<feature type="domain" description="Nudix hydrolase" evidence="17">
    <location>
        <begin position="1"/>
        <end position="128"/>
    </location>
</feature>
<dbReference type="GO" id="GO:0044715">
    <property type="term" value="F:8-oxo-dGDP phosphatase activity"/>
    <property type="evidence" value="ECO:0007669"/>
    <property type="project" value="TreeGrafter"/>
</dbReference>
<comment type="catalytic activity">
    <reaction evidence="11">
        <text>8-oxo-GTP + H2O = 8-oxo-GMP + diphosphate + H(+)</text>
        <dbReference type="Rhea" id="RHEA:67616"/>
        <dbReference type="ChEBI" id="CHEBI:15377"/>
        <dbReference type="ChEBI" id="CHEBI:15378"/>
        <dbReference type="ChEBI" id="CHEBI:33019"/>
        <dbReference type="ChEBI" id="CHEBI:143553"/>
        <dbReference type="ChEBI" id="CHEBI:145694"/>
    </reaction>
</comment>
<dbReference type="SUPFAM" id="SSF55811">
    <property type="entry name" value="Nudix"/>
    <property type="match status" value="1"/>
</dbReference>
<dbReference type="InterPro" id="IPR047127">
    <property type="entry name" value="MutT-like"/>
</dbReference>
<dbReference type="PANTHER" id="PTHR47707">
    <property type="entry name" value="8-OXO-DGTP DIPHOSPHATASE"/>
    <property type="match status" value="1"/>
</dbReference>
<evidence type="ECO:0000256" key="14">
    <source>
        <dbReference type="ARBA" id="ARBA00041592"/>
    </source>
</evidence>
<evidence type="ECO:0000256" key="9">
    <source>
        <dbReference type="ARBA" id="ARBA00023204"/>
    </source>
</evidence>
<gene>
    <name evidence="18" type="primary">nudG</name>
    <name evidence="18" type="ORF">Fuma_05044</name>
</gene>
<sequence>MSSPTKVAIAVVESVGHVLVGTRAADVPLPGMAEFPGGKCHPDETPRSCAVRECREETGLMVTPRDHLATATHTYDHGTVELHFWRCHLTPDLPDLASAAKPFRWVKIEDLSALNFPEANAEVLSMLAGS</sequence>
<keyword evidence="8" id="KW-0460">Magnesium</keyword>
<keyword evidence="9" id="KW-0234">DNA repair</keyword>
<keyword evidence="4" id="KW-0235">DNA replication</keyword>
<evidence type="ECO:0000259" key="17">
    <source>
        <dbReference type="PROSITE" id="PS51462"/>
    </source>
</evidence>
<evidence type="ECO:0000256" key="15">
    <source>
        <dbReference type="ARBA" id="ARBA00041979"/>
    </source>
</evidence>
<evidence type="ECO:0000256" key="13">
    <source>
        <dbReference type="ARBA" id="ARBA00040794"/>
    </source>
</evidence>
<dbReference type="GO" id="GO:0044716">
    <property type="term" value="F:8-oxo-GDP phosphatase activity"/>
    <property type="evidence" value="ECO:0007669"/>
    <property type="project" value="TreeGrafter"/>
</dbReference>
<evidence type="ECO:0000256" key="12">
    <source>
        <dbReference type="ARBA" id="ARBA00038905"/>
    </source>
</evidence>
<dbReference type="EC" id="3.6.1.55" evidence="12"/>
<dbReference type="Pfam" id="PF14815">
    <property type="entry name" value="NUDIX_4"/>
    <property type="match status" value="1"/>
</dbReference>
<comment type="similarity">
    <text evidence="2">Belongs to the Nudix hydrolase family.</text>
</comment>
<dbReference type="Gene3D" id="3.90.79.10">
    <property type="entry name" value="Nucleoside Triphosphate Pyrophosphohydrolase"/>
    <property type="match status" value="1"/>
</dbReference>
<proteinExistence type="inferred from homology"/>
<dbReference type="InterPro" id="IPR029119">
    <property type="entry name" value="MutY_C"/>
</dbReference>
<organism evidence="18 19">
    <name type="scientific">Fuerstiella marisgermanici</name>
    <dbReference type="NCBI Taxonomy" id="1891926"/>
    <lineage>
        <taxon>Bacteria</taxon>
        <taxon>Pseudomonadati</taxon>
        <taxon>Planctomycetota</taxon>
        <taxon>Planctomycetia</taxon>
        <taxon>Planctomycetales</taxon>
        <taxon>Planctomycetaceae</taxon>
        <taxon>Fuerstiella</taxon>
    </lineage>
</organism>
<protein>
    <recommendedName>
        <fullName evidence="13">8-oxo-dGTP diphosphatase</fullName>
        <ecNumber evidence="12">3.6.1.55</ecNumber>
    </recommendedName>
    <alternativeName>
        <fullName evidence="16">7,8-dihydro-8-oxoguanine-triphosphatase</fullName>
    </alternativeName>
    <alternativeName>
        <fullName evidence="15">Mutator protein MutT</fullName>
    </alternativeName>
    <alternativeName>
        <fullName evidence="14">dGTP pyrophosphohydrolase</fullName>
    </alternativeName>
</protein>
<keyword evidence="5" id="KW-0479">Metal-binding</keyword>
<dbReference type="GO" id="GO:0035539">
    <property type="term" value="F:8-oxo-7,8-dihydrodeoxyguanosine triphosphate pyrophosphatase activity"/>
    <property type="evidence" value="ECO:0007669"/>
    <property type="project" value="UniProtKB-EC"/>
</dbReference>
<dbReference type="PROSITE" id="PS51462">
    <property type="entry name" value="NUDIX"/>
    <property type="match status" value="1"/>
</dbReference>
<evidence type="ECO:0000256" key="10">
    <source>
        <dbReference type="ARBA" id="ARBA00035861"/>
    </source>
</evidence>